<protein>
    <recommendedName>
        <fullName evidence="1">Myb/SANT-like DNA-binding domain-containing protein</fullName>
    </recommendedName>
</protein>
<keyword evidence="3" id="KW-1185">Reference proteome</keyword>
<dbReference type="EMBL" id="JAHGAV010000154">
    <property type="protein sequence ID" value="KAG6930280.1"/>
    <property type="molecule type" value="Genomic_DNA"/>
</dbReference>
<dbReference type="PANTHER" id="PTHR47595">
    <property type="entry name" value="HEAT SHOCK 70 KDA PROTEIN 14"/>
    <property type="match status" value="1"/>
</dbReference>
<dbReference type="Pfam" id="PF13837">
    <property type="entry name" value="Myb_DNA-bind_4"/>
    <property type="match status" value="1"/>
</dbReference>
<evidence type="ECO:0000313" key="3">
    <source>
        <dbReference type="Proteomes" id="UP000765507"/>
    </source>
</evidence>
<accession>A0A8T1SNQ9</accession>
<proteinExistence type="predicted"/>
<name>A0A8T1SNQ9_CHESE</name>
<reference evidence="2 3" key="1">
    <citation type="journal article" date="2020" name="G3 (Bethesda)">
        <title>Draft Genome of the Common Snapping Turtle, Chelydra serpentina, a Model for Phenotypic Plasticity in Reptiles.</title>
        <authorList>
            <person name="Das D."/>
            <person name="Singh S.K."/>
            <person name="Bierstedt J."/>
            <person name="Erickson A."/>
            <person name="Galli G.L.J."/>
            <person name="Crossley D.A. 2nd"/>
            <person name="Rhen T."/>
        </authorList>
    </citation>
    <scope>NUCLEOTIDE SEQUENCE [LARGE SCALE GENOMIC DNA]</scope>
    <source>
        <strain evidence="2">KW</strain>
    </source>
</reference>
<dbReference type="PANTHER" id="PTHR47595:SF1">
    <property type="entry name" value="MYB_SANT-LIKE DNA-BINDING DOMAIN-CONTAINING PROTEIN"/>
    <property type="match status" value="1"/>
</dbReference>
<feature type="non-terminal residue" evidence="2">
    <location>
        <position position="93"/>
    </location>
</feature>
<dbReference type="InterPro" id="IPR044822">
    <property type="entry name" value="Myb_DNA-bind_4"/>
</dbReference>
<sequence>MLINVWSDCTVFHDFSQSGRNIHLYWEISWRLKQAGIERTPAQGREHMNQMRLPYRRAKDSNSLSGKASCTFPFYEELDQVLSRAPGTEPEVV</sequence>
<dbReference type="Proteomes" id="UP000765507">
    <property type="component" value="Unassembled WGS sequence"/>
</dbReference>
<organism evidence="2 3">
    <name type="scientific">Chelydra serpentina</name>
    <name type="common">Snapping turtle</name>
    <name type="synonym">Testudo serpentina</name>
    <dbReference type="NCBI Taxonomy" id="8475"/>
    <lineage>
        <taxon>Eukaryota</taxon>
        <taxon>Metazoa</taxon>
        <taxon>Chordata</taxon>
        <taxon>Craniata</taxon>
        <taxon>Vertebrata</taxon>
        <taxon>Euteleostomi</taxon>
        <taxon>Archelosauria</taxon>
        <taxon>Testudinata</taxon>
        <taxon>Testudines</taxon>
        <taxon>Cryptodira</taxon>
        <taxon>Durocryptodira</taxon>
        <taxon>Americhelydia</taxon>
        <taxon>Chelydroidea</taxon>
        <taxon>Chelydridae</taxon>
        <taxon>Chelydra</taxon>
    </lineage>
</organism>
<evidence type="ECO:0000259" key="1">
    <source>
        <dbReference type="Pfam" id="PF13837"/>
    </source>
</evidence>
<gene>
    <name evidence="2" type="ORF">G0U57_004112</name>
</gene>
<evidence type="ECO:0000313" key="2">
    <source>
        <dbReference type="EMBL" id="KAG6930280.1"/>
    </source>
</evidence>
<dbReference type="AlphaFoldDB" id="A0A8T1SNQ9"/>
<dbReference type="OrthoDB" id="691673at2759"/>
<feature type="domain" description="Myb/SANT-like DNA-binding" evidence="1">
    <location>
        <begin position="1"/>
        <end position="81"/>
    </location>
</feature>
<dbReference type="Gene3D" id="1.10.10.60">
    <property type="entry name" value="Homeodomain-like"/>
    <property type="match status" value="1"/>
</dbReference>
<comment type="caution">
    <text evidence="2">The sequence shown here is derived from an EMBL/GenBank/DDBJ whole genome shotgun (WGS) entry which is preliminary data.</text>
</comment>